<reference evidence="2 3" key="1">
    <citation type="submission" date="2017-11" db="EMBL/GenBank/DDBJ databases">
        <title>The genome of Rhizophagus clarus HR1 reveals common genetic basis of auxotrophy among arbuscular mycorrhizal fungi.</title>
        <authorList>
            <person name="Kobayashi Y."/>
        </authorList>
    </citation>
    <scope>NUCLEOTIDE SEQUENCE [LARGE SCALE GENOMIC DNA]</scope>
    <source>
        <strain evidence="2 3">HR1</strain>
    </source>
</reference>
<sequence length="74" mass="8516">MFKTAKLLKKTRTAQPYPSGRRLRGYHTTHLRLLLFLQKKIKKKKCAKTASVQRPTSDRTVPTISSGIRSYILT</sequence>
<name>A0A2Z6S0S6_9GLOM</name>
<comment type="caution">
    <text evidence="2">The sequence shown here is derived from an EMBL/GenBank/DDBJ whole genome shotgun (WGS) entry which is preliminary data.</text>
</comment>
<feature type="region of interest" description="Disordered" evidence="1">
    <location>
        <begin position="1"/>
        <end position="22"/>
    </location>
</feature>
<protein>
    <submittedName>
        <fullName evidence="2">Uncharacterized protein</fullName>
    </submittedName>
</protein>
<accession>A0A2Z6S0S6</accession>
<dbReference type="Proteomes" id="UP000247702">
    <property type="component" value="Unassembled WGS sequence"/>
</dbReference>
<evidence type="ECO:0000313" key="2">
    <source>
        <dbReference type="EMBL" id="GBC02710.1"/>
    </source>
</evidence>
<organism evidence="2 3">
    <name type="scientific">Rhizophagus clarus</name>
    <dbReference type="NCBI Taxonomy" id="94130"/>
    <lineage>
        <taxon>Eukaryota</taxon>
        <taxon>Fungi</taxon>
        <taxon>Fungi incertae sedis</taxon>
        <taxon>Mucoromycota</taxon>
        <taxon>Glomeromycotina</taxon>
        <taxon>Glomeromycetes</taxon>
        <taxon>Glomerales</taxon>
        <taxon>Glomeraceae</taxon>
        <taxon>Rhizophagus</taxon>
    </lineage>
</organism>
<proteinExistence type="predicted"/>
<evidence type="ECO:0000313" key="3">
    <source>
        <dbReference type="Proteomes" id="UP000247702"/>
    </source>
</evidence>
<evidence type="ECO:0000256" key="1">
    <source>
        <dbReference type="SAM" id="MobiDB-lite"/>
    </source>
</evidence>
<feature type="compositionally biased region" description="Basic residues" evidence="1">
    <location>
        <begin position="1"/>
        <end position="12"/>
    </location>
</feature>
<keyword evidence="3" id="KW-1185">Reference proteome</keyword>
<dbReference type="AlphaFoldDB" id="A0A2Z6S0S6"/>
<dbReference type="EMBL" id="BEXD01003845">
    <property type="protein sequence ID" value="GBC02710.1"/>
    <property type="molecule type" value="Genomic_DNA"/>
</dbReference>
<gene>
    <name evidence="2" type="ORF">RclHR1_04770008</name>
</gene>